<accession>A0A7R7DL65</accession>
<evidence type="ECO:0000256" key="2">
    <source>
        <dbReference type="SAM" id="Phobius"/>
    </source>
</evidence>
<feature type="region of interest" description="Disordered" evidence="1">
    <location>
        <begin position="1"/>
        <end position="35"/>
    </location>
</feature>
<feature type="compositionally biased region" description="Basic and acidic residues" evidence="1">
    <location>
        <begin position="1"/>
        <end position="15"/>
    </location>
</feature>
<reference evidence="3 4" key="1">
    <citation type="submission" date="2020-08" db="EMBL/GenBank/DDBJ databases">
        <title>Whole genome shotgun sequence of Actinocatenispora thailandica NBRC 105041.</title>
        <authorList>
            <person name="Komaki H."/>
            <person name="Tamura T."/>
        </authorList>
    </citation>
    <scope>NUCLEOTIDE SEQUENCE [LARGE SCALE GENOMIC DNA]</scope>
    <source>
        <strain evidence="3 4">NBRC 105041</strain>
    </source>
</reference>
<dbReference type="KEGG" id="atl:Athai_12230"/>
<evidence type="ECO:0000313" key="4">
    <source>
        <dbReference type="Proteomes" id="UP000611640"/>
    </source>
</evidence>
<dbReference type="RefSeq" id="WP_203960567.1">
    <property type="nucleotide sequence ID" value="NZ_AP023355.1"/>
</dbReference>
<organism evidence="3 4">
    <name type="scientific">Actinocatenispora thailandica</name>
    <dbReference type="NCBI Taxonomy" id="227318"/>
    <lineage>
        <taxon>Bacteria</taxon>
        <taxon>Bacillati</taxon>
        <taxon>Actinomycetota</taxon>
        <taxon>Actinomycetes</taxon>
        <taxon>Micromonosporales</taxon>
        <taxon>Micromonosporaceae</taxon>
        <taxon>Actinocatenispora</taxon>
    </lineage>
</organism>
<dbReference type="Proteomes" id="UP000611640">
    <property type="component" value="Chromosome"/>
</dbReference>
<feature type="transmembrane region" description="Helical" evidence="2">
    <location>
        <begin position="100"/>
        <end position="133"/>
    </location>
</feature>
<keyword evidence="2" id="KW-1133">Transmembrane helix</keyword>
<protein>
    <recommendedName>
        <fullName evidence="5">DUF4233 domain-containing protein</fullName>
    </recommendedName>
</protein>
<keyword evidence="4" id="KW-1185">Reference proteome</keyword>
<feature type="transmembrane region" description="Helical" evidence="2">
    <location>
        <begin position="44"/>
        <end position="67"/>
    </location>
</feature>
<evidence type="ECO:0000313" key="3">
    <source>
        <dbReference type="EMBL" id="BCJ33720.1"/>
    </source>
</evidence>
<keyword evidence="2" id="KW-0472">Membrane</keyword>
<dbReference type="AlphaFoldDB" id="A0A7R7DL65"/>
<name>A0A7R7DL65_9ACTN</name>
<evidence type="ECO:0008006" key="5">
    <source>
        <dbReference type="Google" id="ProtNLM"/>
    </source>
</evidence>
<feature type="transmembrane region" description="Helical" evidence="2">
    <location>
        <begin position="74"/>
        <end position="94"/>
    </location>
</feature>
<dbReference type="EMBL" id="AP023355">
    <property type="protein sequence ID" value="BCJ33720.1"/>
    <property type="molecule type" value="Genomic_DNA"/>
</dbReference>
<keyword evidence="2" id="KW-0812">Transmembrane</keyword>
<gene>
    <name evidence="3" type="ORF">Athai_12230</name>
</gene>
<evidence type="ECO:0000256" key="1">
    <source>
        <dbReference type="SAM" id="MobiDB-lite"/>
    </source>
</evidence>
<dbReference type="InterPro" id="IPR025327">
    <property type="entry name" value="DUF4233"/>
</dbReference>
<proteinExistence type="predicted"/>
<sequence>MSDEHPDRPADRSADPESGNDPESGAGTDAQGRPVSGLRNPAGALRGVGAGVLAIEALVLLLAVLPLRMLKAPGWGMAAVAILAALGIVLIGLLRHRWAWYAGIVLQALVIATGLAHWAIAVIGCIFAGVWLYVLHVRRTILGRI</sequence>
<dbReference type="Pfam" id="PF14017">
    <property type="entry name" value="DUF4233"/>
    <property type="match status" value="1"/>
</dbReference>